<feature type="region of interest" description="Disordered" evidence="1">
    <location>
        <begin position="176"/>
        <end position="203"/>
    </location>
</feature>
<dbReference type="Proteomes" id="UP001285441">
    <property type="component" value="Unassembled WGS sequence"/>
</dbReference>
<comment type="caution">
    <text evidence="2">The sequence shown here is derived from an EMBL/GenBank/DDBJ whole genome shotgun (WGS) entry which is preliminary data.</text>
</comment>
<reference evidence="2" key="1">
    <citation type="journal article" date="2023" name="Mol. Phylogenet. Evol.">
        <title>Genome-scale phylogeny and comparative genomics of the fungal order Sordariales.</title>
        <authorList>
            <person name="Hensen N."/>
            <person name="Bonometti L."/>
            <person name="Westerberg I."/>
            <person name="Brannstrom I.O."/>
            <person name="Guillou S."/>
            <person name="Cros-Aarteil S."/>
            <person name="Calhoun S."/>
            <person name="Haridas S."/>
            <person name="Kuo A."/>
            <person name="Mondo S."/>
            <person name="Pangilinan J."/>
            <person name="Riley R."/>
            <person name="LaButti K."/>
            <person name="Andreopoulos B."/>
            <person name="Lipzen A."/>
            <person name="Chen C."/>
            <person name="Yan M."/>
            <person name="Daum C."/>
            <person name="Ng V."/>
            <person name="Clum A."/>
            <person name="Steindorff A."/>
            <person name="Ohm R.A."/>
            <person name="Martin F."/>
            <person name="Silar P."/>
            <person name="Natvig D.O."/>
            <person name="Lalanne C."/>
            <person name="Gautier V."/>
            <person name="Ament-Velasquez S.L."/>
            <person name="Kruys A."/>
            <person name="Hutchinson M.I."/>
            <person name="Powell A.J."/>
            <person name="Barry K."/>
            <person name="Miller A.N."/>
            <person name="Grigoriev I.V."/>
            <person name="Debuchy R."/>
            <person name="Gladieux P."/>
            <person name="Hiltunen Thoren M."/>
            <person name="Johannesson H."/>
        </authorList>
    </citation>
    <scope>NUCLEOTIDE SEQUENCE</scope>
    <source>
        <strain evidence="2">CBS 232.78</strain>
    </source>
</reference>
<evidence type="ECO:0000256" key="1">
    <source>
        <dbReference type="SAM" id="MobiDB-lite"/>
    </source>
</evidence>
<feature type="compositionally biased region" description="Low complexity" evidence="1">
    <location>
        <begin position="176"/>
        <end position="187"/>
    </location>
</feature>
<dbReference type="EMBL" id="JAULSW010000004">
    <property type="protein sequence ID" value="KAK3386067.1"/>
    <property type="molecule type" value="Genomic_DNA"/>
</dbReference>
<sequence>MAAPPPSSTQHHQRLRCAPPSLSSSSFPLPHIPDADEQSPLLLRDLDDILSSAGGDDGGTINDDDDDDDVFRRRQSQRSSTLIMDPQQLCGDMACQAKVFQLPLEGDNKTVLESWTITFHARTKTVSAWYHWLGICWWTRTEAEDAHVLSVVPNAHFSQAELASVVESNETLHHFSASASSSHRSSSLMKKRKNPPQRSYPEDLERRLRKLDWKVQDEIYDLLNDRVQSSSNAYRRRDWKVVVLVEVPGGEMTDARSLSSTGAAAAAAAASASMASLQQQPNNQHQQRLTGRLPTKNRLLQQLKLKNDKRLPAMPITEYRLILRGTETKTNEEGWAAHNRYSRPWRDVDERDLLGVGVGDGIGGIGGGEKQPWSRNPSQRLGGGENRWSKEMSVDF</sequence>
<protein>
    <submittedName>
        <fullName evidence="2">Uncharacterized protein</fullName>
    </submittedName>
</protein>
<evidence type="ECO:0000313" key="2">
    <source>
        <dbReference type="EMBL" id="KAK3386067.1"/>
    </source>
</evidence>
<dbReference type="AlphaFoldDB" id="A0AAE0NQX4"/>
<accession>A0AAE0NQX4</accession>
<evidence type="ECO:0000313" key="3">
    <source>
        <dbReference type="Proteomes" id="UP001285441"/>
    </source>
</evidence>
<feature type="compositionally biased region" description="Basic and acidic residues" evidence="1">
    <location>
        <begin position="387"/>
        <end position="396"/>
    </location>
</feature>
<name>A0AAE0NQX4_9PEZI</name>
<feature type="region of interest" description="Disordered" evidence="1">
    <location>
        <begin position="363"/>
        <end position="396"/>
    </location>
</feature>
<proteinExistence type="predicted"/>
<organism evidence="2 3">
    <name type="scientific">Podospora didyma</name>
    <dbReference type="NCBI Taxonomy" id="330526"/>
    <lineage>
        <taxon>Eukaryota</taxon>
        <taxon>Fungi</taxon>
        <taxon>Dikarya</taxon>
        <taxon>Ascomycota</taxon>
        <taxon>Pezizomycotina</taxon>
        <taxon>Sordariomycetes</taxon>
        <taxon>Sordariomycetidae</taxon>
        <taxon>Sordariales</taxon>
        <taxon>Podosporaceae</taxon>
        <taxon>Podospora</taxon>
    </lineage>
</organism>
<gene>
    <name evidence="2" type="ORF">B0H63DRAFT_191660</name>
</gene>
<feature type="region of interest" description="Disordered" evidence="1">
    <location>
        <begin position="1"/>
        <end position="38"/>
    </location>
</feature>
<feature type="compositionally biased region" description="Low complexity" evidence="1">
    <location>
        <begin position="19"/>
        <end position="29"/>
    </location>
</feature>
<keyword evidence="3" id="KW-1185">Reference proteome</keyword>
<reference evidence="2" key="2">
    <citation type="submission" date="2023-06" db="EMBL/GenBank/DDBJ databases">
        <authorList>
            <consortium name="Lawrence Berkeley National Laboratory"/>
            <person name="Haridas S."/>
            <person name="Hensen N."/>
            <person name="Bonometti L."/>
            <person name="Westerberg I."/>
            <person name="Brannstrom I.O."/>
            <person name="Guillou S."/>
            <person name="Cros-Aarteil S."/>
            <person name="Calhoun S."/>
            <person name="Kuo A."/>
            <person name="Mondo S."/>
            <person name="Pangilinan J."/>
            <person name="Riley R."/>
            <person name="LaButti K."/>
            <person name="Andreopoulos B."/>
            <person name="Lipzen A."/>
            <person name="Chen C."/>
            <person name="Yanf M."/>
            <person name="Daum C."/>
            <person name="Ng V."/>
            <person name="Clum A."/>
            <person name="Steindorff A."/>
            <person name="Ohm R."/>
            <person name="Martin F."/>
            <person name="Silar P."/>
            <person name="Natvig D."/>
            <person name="Lalanne C."/>
            <person name="Gautier V."/>
            <person name="Ament-velasquez S.L."/>
            <person name="Kruys A."/>
            <person name="Hutchinson M.I."/>
            <person name="Powell A.J."/>
            <person name="Barry K."/>
            <person name="Miller A.N."/>
            <person name="Grigoriev I.V."/>
            <person name="Debuchy R."/>
            <person name="Gladieux P."/>
            <person name="Thoren M.H."/>
            <person name="Johannesson H."/>
        </authorList>
    </citation>
    <scope>NUCLEOTIDE SEQUENCE</scope>
    <source>
        <strain evidence="2">CBS 232.78</strain>
    </source>
</reference>